<organism evidence="5">
    <name type="scientific">bioreactor metagenome</name>
    <dbReference type="NCBI Taxonomy" id="1076179"/>
    <lineage>
        <taxon>unclassified sequences</taxon>
        <taxon>metagenomes</taxon>
        <taxon>ecological metagenomes</taxon>
    </lineage>
</organism>
<dbReference type="GO" id="GO:0000287">
    <property type="term" value="F:magnesium ion binding"/>
    <property type="evidence" value="ECO:0007669"/>
    <property type="project" value="TreeGrafter"/>
</dbReference>
<gene>
    <name evidence="5" type="ORF">SDC9_31548</name>
</gene>
<dbReference type="GO" id="GO:0019295">
    <property type="term" value="P:coenzyme M biosynthetic process"/>
    <property type="evidence" value="ECO:0007669"/>
    <property type="project" value="UniProtKB-KW"/>
</dbReference>
<sequence length="412" mass="44084">MGDYVLRCLAGGELLEDHYTLSCPNHPGFVRAEYKAAQLKVRENLPGMFRFIDWLPVHGSVPTRARPVTFQNRKLCRELGLQNLWITFTGYYPERGCYVPTGSFKELEALPTIVRLNEAGGGTLVVASAGNTGRAFAQMSAEFGTPVVLVVPESSADKLWTAGCFDHSAIRLVTVRGDYTDAIRIADKICEAPGFFPEGGGKNIARRDGMGCVMLDAAVTIGKLPEYYFQAVGSGTGGIAAWEAAIRLIGDGRFGNTYPELHLSQNLPFVPMVRAWNAGRDHILDEDMPNAQASIAAVSAHVLTNRTPPYGIRGGVYDAMKSCGGRMYAVENSDAASAAALFAEAENGIDIDPAAAVAFASLISAAEEGSVRKNAKILLNITGGGYQRVKKDCETAKIGVCTTVDPGEAPIL</sequence>
<dbReference type="InterPro" id="IPR022401">
    <property type="entry name" value="Cysteate_synthase"/>
</dbReference>
<accession>A0A644V2M6</accession>
<evidence type="ECO:0000256" key="1">
    <source>
        <dbReference type="ARBA" id="ARBA00001933"/>
    </source>
</evidence>
<dbReference type="AlphaFoldDB" id="A0A644V2M6"/>
<comment type="cofactor">
    <cofactor evidence="1">
        <name>pyridoxal 5'-phosphate</name>
        <dbReference type="ChEBI" id="CHEBI:597326"/>
    </cofactor>
</comment>
<dbReference type="GO" id="GO:0030378">
    <property type="term" value="F:serine racemase activity"/>
    <property type="evidence" value="ECO:0007669"/>
    <property type="project" value="TreeGrafter"/>
</dbReference>
<evidence type="ECO:0000313" key="5">
    <source>
        <dbReference type="EMBL" id="MPL85578.1"/>
    </source>
</evidence>
<dbReference type="PANTHER" id="PTHR43050">
    <property type="entry name" value="SERINE / THREONINE RACEMASE FAMILY MEMBER"/>
    <property type="match status" value="1"/>
</dbReference>
<dbReference type="GO" id="GO:0018114">
    <property type="term" value="F:threonine racemase activity"/>
    <property type="evidence" value="ECO:0007669"/>
    <property type="project" value="TreeGrafter"/>
</dbReference>
<name>A0A644V2M6_9ZZZZ</name>
<dbReference type="GO" id="GO:0030170">
    <property type="term" value="F:pyridoxal phosphate binding"/>
    <property type="evidence" value="ECO:0007669"/>
    <property type="project" value="TreeGrafter"/>
</dbReference>
<proteinExistence type="inferred from homology"/>
<keyword evidence="2" id="KW-0174">Coenzyme M biosynthesis</keyword>
<dbReference type="HAMAP" id="MF_02109">
    <property type="entry name" value="Cya_synthase"/>
    <property type="match status" value="1"/>
</dbReference>
<evidence type="ECO:0000256" key="2">
    <source>
        <dbReference type="ARBA" id="ARBA00022545"/>
    </source>
</evidence>
<dbReference type="EMBL" id="VSSQ01000207">
    <property type="protein sequence ID" value="MPL85578.1"/>
    <property type="molecule type" value="Genomic_DNA"/>
</dbReference>
<dbReference type="GO" id="GO:0005524">
    <property type="term" value="F:ATP binding"/>
    <property type="evidence" value="ECO:0007669"/>
    <property type="project" value="TreeGrafter"/>
</dbReference>
<dbReference type="GO" id="GO:0070179">
    <property type="term" value="P:D-serine biosynthetic process"/>
    <property type="evidence" value="ECO:0007669"/>
    <property type="project" value="TreeGrafter"/>
</dbReference>
<reference evidence="5" key="1">
    <citation type="submission" date="2019-08" db="EMBL/GenBank/DDBJ databases">
        <authorList>
            <person name="Kucharzyk K."/>
            <person name="Murdoch R.W."/>
            <person name="Higgins S."/>
            <person name="Loffler F."/>
        </authorList>
    </citation>
    <scope>NUCLEOTIDE SEQUENCE</scope>
</reference>
<dbReference type="InterPro" id="IPR001926">
    <property type="entry name" value="TrpB-like_PALP"/>
</dbReference>
<dbReference type="InterPro" id="IPR036052">
    <property type="entry name" value="TrpB-like_PALP_sf"/>
</dbReference>
<feature type="domain" description="Tryptophan synthase beta chain-like PALP" evidence="4">
    <location>
        <begin position="100"/>
        <end position="383"/>
    </location>
</feature>
<dbReference type="GO" id="GO:0016765">
    <property type="term" value="F:transferase activity, transferring alkyl or aryl (other than methyl) groups"/>
    <property type="evidence" value="ECO:0007669"/>
    <property type="project" value="InterPro"/>
</dbReference>
<evidence type="ECO:0000259" key="4">
    <source>
        <dbReference type="Pfam" id="PF00291"/>
    </source>
</evidence>
<evidence type="ECO:0000256" key="3">
    <source>
        <dbReference type="ARBA" id="ARBA00022898"/>
    </source>
</evidence>
<comment type="caution">
    <text evidence="5">The sequence shown here is derived from an EMBL/GenBank/DDBJ whole genome shotgun (WGS) entry which is preliminary data.</text>
</comment>
<dbReference type="GO" id="GO:0003941">
    <property type="term" value="F:L-serine ammonia-lyase activity"/>
    <property type="evidence" value="ECO:0007669"/>
    <property type="project" value="TreeGrafter"/>
</dbReference>
<dbReference type="Pfam" id="PF00291">
    <property type="entry name" value="PALP"/>
    <property type="match status" value="1"/>
</dbReference>
<keyword evidence="3" id="KW-0663">Pyridoxal phosphate</keyword>
<dbReference type="NCBIfam" id="TIGR03844">
    <property type="entry name" value="cysteate_syn"/>
    <property type="match status" value="1"/>
</dbReference>
<dbReference type="PANTHER" id="PTHR43050:SF1">
    <property type="entry name" value="SERINE RACEMASE"/>
    <property type="match status" value="1"/>
</dbReference>
<protein>
    <recommendedName>
        <fullName evidence="4">Tryptophan synthase beta chain-like PALP domain-containing protein</fullName>
    </recommendedName>
</protein>
<dbReference type="Gene3D" id="3.40.50.1100">
    <property type="match status" value="2"/>
</dbReference>
<dbReference type="SUPFAM" id="SSF53686">
    <property type="entry name" value="Tryptophan synthase beta subunit-like PLP-dependent enzymes"/>
    <property type="match status" value="1"/>
</dbReference>